<sequence length="186" mass="19739">MGRIGKRALVIPKGVEVVVEGDKVRIKGPKGSIVQTCNPAVAVKVDEGKVLTLCEGADPASRSLHGLYNSLIKNMLDGVTRGFEKRLELVGVGYRAQVQGKKLQLQLGYSHPLEIDPPAGIGFEVEGATKIKVLGVDRQQVGEVAAKIRGLREVEPYKGKGVRYFGEVVRRKAGKAAKTAVGGGAA</sequence>
<keyword evidence="4 6" id="KW-0694">RNA-binding</keyword>
<dbReference type="NCBIfam" id="TIGR03654">
    <property type="entry name" value="L6_bact"/>
    <property type="match status" value="1"/>
</dbReference>
<organism evidence="8 9">
    <name type="scientific">Candidatus Saganbacteria bacterium</name>
    <dbReference type="NCBI Taxonomy" id="2575572"/>
    <lineage>
        <taxon>Bacteria</taxon>
        <taxon>Bacillati</taxon>
        <taxon>Saganbacteria</taxon>
    </lineage>
</organism>
<evidence type="ECO:0000256" key="1">
    <source>
        <dbReference type="ARBA" id="ARBA00009356"/>
    </source>
</evidence>
<dbReference type="GO" id="GO:0002181">
    <property type="term" value="P:cytoplasmic translation"/>
    <property type="evidence" value="ECO:0007669"/>
    <property type="project" value="TreeGrafter"/>
</dbReference>
<dbReference type="AlphaFoldDB" id="A0A9D6UMG4"/>
<dbReference type="PANTHER" id="PTHR11655">
    <property type="entry name" value="60S/50S RIBOSOMAL PROTEIN L6/L9"/>
    <property type="match status" value="1"/>
</dbReference>
<evidence type="ECO:0000256" key="2">
    <source>
        <dbReference type="ARBA" id="ARBA00022980"/>
    </source>
</evidence>
<comment type="similarity">
    <text evidence="1 4 5">Belongs to the universal ribosomal protein uL6 family.</text>
</comment>
<dbReference type="Proteomes" id="UP000808761">
    <property type="component" value="Unassembled WGS sequence"/>
</dbReference>
<evidence type="ECO:0000256" key="3">
    <source>
        <dbReference type="ARBA" id="ARBA00023274"/>
    </source>
</evidence>
<dbReference type="GO" id="GO:0019843">
    <property type="term" value="F:rRNA binding"/>
    <property type="evidence" value="ECO:0007669"/>
    <property type="project" value="UniProtKB-UniRule"/>
</dbReference>
<comment type="caution">
    <text evidence="8">The sequence shown here is derived from an EMBL/GenBank/DDBJ whole genome shotgun (WGS) entry which is preliminary data.</text>
</comment>
<dbReference type="PRINTS" id="PR00059">
    <property type="entry name" value="RIBOSOMALL6"/>
</dbReference>
<protein>
    <recommendedName>
        <fullName evidence="4">Large ribosomal subunit protein uL6</fullName>
    </recommendedName>
</protein>
<dbReference type="FunFam" id="3.90.930.12:FF:000001">
    <property type="entry name" value="50S ribosomal protein L6"/>
    <property type="match status" value="1"/>
</dbReference>
<dbReference type="InterPro" id="IPR000702">
    <property type="entry name" value="Ribosomal_uL6-like"/>
</dbReference>
<keyword evidence="3 4" id="KW-0687">Ribonucleoprotein</keyword>
<keyword evidence="4 6" id="KW-0699">rRNA-binding</keyword>
<dbReference type="Gene3D" id="3.90.930.12">
    <property type="entry name" value="Ribosomal protein L6, alpha-beta domain"/>
    <property type="match status" value="2"/>
</dbReference>
<feature type="domain" description="Large ribosomal subunit protein uL6 alpha-beta" evidence="7">
    <location>
        <begin position="90"/>
        <end position="164"/>
    </location>
</feature>
<comment type="subunit">
    <text evidence="4">Part of the 50S ribosomal subunit.</text>
</comment>
<dbReference type="SUPFAM" id="SSF56053">
    <property type="entry name" value="Ribosomal protein L6"/>
    <property type="match status" value="2"/>
</dbReference>
<dbReference type="EMBL" id="JACRKR010000061">
    <property type="protein sequence ID" value="MBI5078628.1"/>
    <property type="molecule type" value="Genomic_DNA"/>
</dbReference>
<dbReference type="GO" id="GO:0022625">
    <property type="term" value="C:cytosolic large ribosomal subunit"/>
    <property type="evidence" value="ECO:0007669"/>
    <property type="project" value="UniProtKB-UniRule"/>
</dbReference>
<proteinExistence type="inferred from homology"/>
<dbReference type="InterPro" id="IPR019906">
    <property type="entry name" value="Ribosomal_uL6_bac-type"/>
</dbReference>
<evidence type="ECO:0000256" key="6">
    <source>
        <dbReference type="RuleBase" id="RU003870"/>
    </source>
</evidence>
<evidence type="ECO:0000256" key="4">
    <source>
        <dbReference type="HAMAP-Rule" id="MF_01365"/>
    </source>
</evidence>
<accession>A0A9D6UMG4</accession>
<feature type="domain" description="Large ribosomal subunit protein uL6 alpha-beta" evidence="7">
    <location>
        <begin position="11"/>
        <end position="82"/>
    </location>
</feature>
<keyword evidence="2 4" id="KW-0689">Ribosomal protein</keyword>
<evidence type="ECO:0000259" key="7">
    <source>
        <dbReference type="Pfam" id="PF00347"/>
    </source>
</evidence>
<dbReference type="PANTHER" id="PTHR11655:SF14">
    <property type="entry name" value="LARGE RIBOSOMAL SUBUNIT PROTEIN UL6M"/>
    <property type="match status" value="1"/>
</dbReference>
<evidence type="ECO:0000256" key="5">
    <source>
        <dbReference type="RuleBase" id="RU003869"/>
    </source>
</evidence>
<evidence type="ECO:0000313" key="9">
    <source>
        <dbReference type="Proteomes" id="UP000808761"/>
    </source>
</evidence>
<dbReference type="InterPro" id="IPR036789">
    <property type="entry name" value="Ribosomal_uL6-like_a/b-dom_sf"/>
</dbReference>
<gene>
    <name evidence="4 8" type="primary">rplF</name>
    <name evidence="8" type="ORF">HZB08_01210</name>
</gene>
<evidence type="ECO:0000313" key="8">
    <source>
        <dbReference type="EMBL" id="MBI5078628.1"/>
    </source>
</evidence>
<comment type="function">
    <text evidence="4 6">This protein binds to the 23S rRNA, and is important in its secondary structure. It is located near the subunit interface in the base of the L7/L12 stalk, and near the tRNA binding site of the peptidyltransferase center.</text>
</comment>
<dbReference type="PIRSF" id="PIRSF002162">
    <property type="entry name" value="Ribosomal_L6"/>
    <property type="match status" value="1"/>
</dbReference>
<dbReference type="InterPro" id="IPR020040">
    <property type="entry name" value="Ribosomal_uL6_a/b-dom"/>
</dbReference>
<dbReference type="Pfam" id="PF00347">
    <property type="entry name" value="Ribosomal_L6"/>
    <property type="match status" value="2"/>
</dbReference>
<name>A0A9D6UMG4_UNCSA</name>
<dbReference type="HAMAP" id="MF_01365_B">
    <property type="entry name" value="Ribosomal_uL6_B"/>
    <property type="match status" value="1"/>
</dbReference>
<reference evidence="8" key="1">
    <citation type="submission" date="2020-07" db="EMBL/GenBank/DDBJ databases">
        <title>Huge and variable diversity of episymbiotic CPR bacteria and DPANN archaea in groundwater ecosystems.</title>
        <authorList>
            <person name="He C.Y."/>
            <person name="Keren R."/>
            <person name="Whittaker M."/>
            <person name="Farag I.F."/>
            <person name="Doudna J."/>
            <person name="Cate J.H.D."/>
            <person name="Banfield J.F."/>
        </authorList>
    </citation>
    <scope>NUCLEOTIDE SEQUENCE</scope>
    <source>
        <strain evidence="8">NC_groundwater_1860_Pr3_B-0.1um_51_7</strain>
    </source>
</reference>
<dbReference type="GO" id="GO:0003735">
    <property type="term" value="F:structural constituent of ribosome"/>
    <property type="evidence" value="ECO:0007669"/>
    <property type="project" value="UniProtKB-UniRule"/>
</dbReference>